<feature type="domain" description="Histidine kinase" evidence="13">
    <location>
        <begin position="602"/>
        <end position="824"/>
    </location>
</feature>
<feature type="modified residue" description="4-aspartylphosphate" evidence="11">
    <location>
        <position position="897"/>
    </location>
</feature>
<comment type="caution">
    <text evidence="16">The sequence shown here is derived from an EMBL/GenBank/DDBJ whole genome shotgun (WGS) entry which is preliminary data.</text>
</comment>
<keyword evidence="3 11" id="KW-0597">Phosphoprotein</keyword>
<dbReference type="Pfam" id="PF02518">
    <property type="entry name" value="HATPase_c"/>
    <property type="match status" value="1"/>
</dbReference>
<dbReference type="InterPro" id="IPR003661">
    <property type="entry name" value="HisK_dim/P_dom"/>
</dbReference>
<evidence type="ECO:0000256" key="4">
    <source>
        <dbReference type="ARBA" id="ARBA00022679"/>
    </source>
</evidence>
<comment type="subunit">
    <text evidence="9">At low DSF concentrations, interacts with RpfF.</text>
</comment>
<evidence type="ECO:0000256" key="5">
    <source>
        <dbReference type="ARBA" id="ARBA00022741"/>
    </source>
</evidence>
<dbReference type="FunFam" id="1.10.287.130:FF:000002">
    <property type="entry name" value="Two-component osmosensing histidine kinase"/>
    <property type="match status" value="1"/>
</dbReference>
<keyword evidence="8" id="KW-0902">Two-component regulatory system</keyword>
<keyword evidence="7" id="KW-0067">ATP-binding</keyword>
<dbReference type="Pfam" id="PF00512">
    <property type="entry name" value="HisKA"/>
    <property type="match status" value="1"/>
</dbReference>
<keyword evidence="4 16" id="KW-0808">Transferase</keyword>
<evidence type="ECO:0000256" key="2">
    <source>
        <dbReference type="ARBA" id="ARBA00012438"/>
    </source>
</evidence>
<dbReference type="SMART" id="SM00448">
    <property type="entry name" value="REC"/>
    <property type="match status" value="1"/>
</dbReference>
<dbReference type="NCBIfam" id="TIGR00229">
    <property type="entry name" value="sensory_box"/>
    <property type="match status" value="2"/>
</dbReference>
<evidence type="ECO:0000256" key="8">
    <source>
        <dbReference type="ARBA" id="ARBA00023012"/>
    </source>
</evidence>
<organism evidence="16 17">
    <name type="scientific">Fundidesulfovibrio magnetotacticus</name>
    <dbReference type="NCBI Taxonomy" id="2730080"/>
    <lineage>
        <taxon>Bacteria</taxon>
        <taxon>Pseudomonadati</taxon>
        <taxon>Thermodesulfobacteriota</taxon>
        <taxon>Desulfovibrionia</taxon>
        <taxon>Desulfovibrionales</taxon>
        <taxon>Desulfovibrionaceae</taxon>
        <taxon>Fundidesulfovibrio</taxon>
    </lineage>
</organism>
<dbReference type="InterPro" id="IPR001789">
    <property type="entry name" value="Sig_transdc_resp-reg_receiver"/>
</dbReference>
<evidence type="ECO:0000256" key="6">
    <source>
        <dbReference type="ARBA" id="ARBA00022777"/>
    </source>
</evidence>
<evidence type="ECO:0000259" key="14">
    <source>
        <dbReference type="PROSITE" id="PS50110"/>
    </source>
</evidence>
<dbReference type="PROSITE" id="PS50110">
    <property type="entry name" value="RESPONSE_REGULATORY"/>
    <property type="match status" value="1"/>
</dbReference>
<dbReference type="SMART" id="SM00387">
    <property type="entry name" value="HATPase_c"/>
    <property type="match status" value="1"/>
</dbReference>
<dbReference type="InterPro" id="IPR011006">
    <property type="entry name" value="CheY-like_superfamily"/>
</dbReference>
<dbReference type="InterPro" id="IPR036890">
    <property type="entry name" value="HATPase_C_sf"/>
</dbReference>
<keyword evidence="12" id="KW-0812">Transmembrane</keyword>
<name>A0A6V8LNF1_9BACT</name>
<dbReference type="Pfam" id="PF00072">
    <property type="entry name" value="Response_reg"/>
    <property type="match status" value="1"/>
</dbReference>
<keyword evidence="5" id="KW-0547">Nucleotide-binding</keyword>
<dbReference type="CDD" id="cd00130">
    <property type="entry name" value="PAS"/>
    <property type="match status" value="1"/>
</dbReference>
<dbReference type="InterPro" id="IPR001638">
    <property type="entry name" value="Solute-binding_3/MltF_N"/>
</dbReference>
<dbReference type="Gene3D" id="3.30.565.10">
    <property type="entry name" value="Histidine kinase-like ATPase, C-terminal domain"/>
    <property type="match status" value="1"/>
</dbReference>
<keyword evidence="6 16" id="KW-0418">Kinase</keyword>
<evidence type="ECO:0000256" key="1">
    <source>
        <dbReference type="ARBA" id="ARBA00000085"/>
    </source>
</evidence>
<dbReference type="InterPro" id="IPR003594">
    <property type="entry name" value="HATPase_dom"/>
</dbReference>
<dbReference type="PANTHER" id="PTHR45339">
    <property type="entry name" value="HYBRID SIGNAL TRANSDUCTION HISTIDINE KINASE J"/>
    <property type="match status" value="1"/>
</dbReference>
<dbReference type="GO" id="GO:0005524">
    <property type="term" value="F:ATP binding"/>
    <property type="evidence" value="ECO:0007669"/>
    <property type="project" value="UniProtKB-KW"/>
</dbReference>
<reference evidence="16 17" key="1">
    <citation type="submission" date="2020-04" db="EMBL/GenBank/DDBJ databases">
        <authorList>
            <consortium name="Desulfovibrio sp. FSS-1 genome sequencing consortium"/>
            <person name="Shimoshige H."/>
            <person name="Kobayashi H."/>
            <person name="Maekawa T."/>
        </authorList>
    </citation>
    <scope>NUCLEOTIDE SEQUENCE [LARGE SCALE GENOMIC DNA]</scope>
    <source>
        <strain evidence="16 17">SIID29052-01</strain>
    </source>
</reference>
<dbReference type="PROSITE" id="PS50109">
    <property type="entry name" value="HIS_KIN"/>
    <property type="match status" value="1"/>
</dbReference>
<evidence type="ECO:0000256" key="10">
    <source>
        <dbReference type="ARBA" id="ARBA00068150"/>
    </source>
</evidence>
<comment type="catalytic activity">
    <reaction evidence="1">
        <text>ATP + protein L-histidine = ADP + protein N-phospho-L-histidine.</text>
        <dbReference type="EC" id="2.7.13.3"/>
    </reaction>
</comment>
<dbReference type="Gene3D" id="3.40.50.2300">
    <property type="match status" value="1"/>
</dbReference>
<feature type="domain" description="PAS" evidence="15">
    <location>
        <begin position="339"/>
        <end position="383"/>
    </location>
</feature>
<keyword evidence="12" id="KW-1133">Transmembrane helix</keyword>
<dbReference type="SMART" id="SM00388">
    <property type="entry name" value="HisKA"/>
    <property type="match status" value="1"/>
</dbReference>
<dbReference type="EC" id="2.7.13.3" evidence="2"/>
<sequence>MVWHVFRFIVYIVVVQSVFTIHSHSVAYGSSVRQVKRFELNADESEFIKNLQPLRVMVDDNFIPISYYDVPNKLYKGISVDLFVSMAQGIGLKYQFIHVEGMLWSEKVELFNKGDVDVLLPVSINDQRSARGIFTSTYYNSHYGCISKKTRHVKINSLDDLSCYSVGVVKESAIVPLVQSIVDQARIVVFPGQEELYSGIRNGVVDVGLQNINVFLEDRSNLEYFDIELMYTVKEFPRKYSYYLTKTDQHKILAEIFSRYIDSVDCSELVASYERGEDELILRYMEQKSQGRVLIALMAGALILLALISVAYANHRKMTSILSATLKQVQSQQEVILDSEHRHRVIFENSPLGMIRFSNDGTILDCNDKFVELMGSTRADLIGFNTARQSTLKMREAIGRALSGECATYEDIYVSVTGNKETALRVIFNPVRHEAPTEVIATLEDVSKRREAEEALKISEERYRSLFTAQLDAFALHEIILGADGHPVDYRFLAMNPAFESITGLKIENVLGRTVMEVLPNTESYWVDLYGKVAMEGAPLRIENYSKALNRHFEVSAYSPQRGQFAVVFRDVTDQHNASLELVKAKEAAENANTSKSEFLANMSHEIRTPLNGVLGMLQLLENTNLDEEQSEYLLAAVQSSRRLTLLLSDILDLSRIEAGKLVIQNLVFTVGNLRDSVLDLFAIPAKEKNLSLQFSIDDQTPSSLIGDEVRLRQVLFNLVGNAIKFTDKGFVAVDIRLIQVQKPAKVRLLFSVSDSGIGIPDSMLRNIFEPFTQGEDTYTRRFQGAGLGLSIVFKLVNMMGGVLSIDNNVDGGTTIYLSLPFAMPHGADQATRQSLSVAVQPVRIPMRILLAEDDRVSQLAAKRMLEKTGYTVFTAQDGLEALKLLAENDFDMVFMDIQMPNMDGVEATKTIRNASRFGTRSKIPIIAMTAYAMAGDKDKFLAAGMDDYIAKPVEKATLIEVIERVMANRRENVV</sequence>
<dbReference type="InterPro" id="IPR004358">
    <property type="entry name" value="Sig_transdc_His_kin-like_C"/>
</dbReference>
<dbReference type="FunFam" id="3.30.565.10:FF:000010">
    <property type="entry name" value="Sensor histidine kinase RcsC"/>
    <property type="match status" value="1"/>
</dbReference>
<feature type="domain" description="Response regulatory" evidence="14">
    <location>
        <begin position="848"/>
        <end position="967"/>
    </location>
</feature>
<feature type="transmembrane region" description="Helical" evidence="12">
    <location>
        <begin position="6"/>
        <end position="28"/>
    </location>
</feature>
<dbReference type="SUPFAM" id="SSF53850">
    <property type="entry name" value="Periplasmic binding protein-like II"/>
    <property type="match status" value="1"/>
</dbReference>
<dbReference type="SMART" id="SM00062">
    <property type="entry name" value="PBPb"/>
    <property type="match status" value="1"/>
</dbReference>
<dbReference type="SUPFAM" id="SSF52172">
    <property type="entry name" value="CheY-like"/>
    <property type="match status" value="1"/>
</dbReference>
<dbReference type="Pfam" id="PF13188">
    <property type="entry name" value="PAS_8"/>
    <property type="match status" value="2"/>
</dbReference>
<dbReference type="InterPro" id="IPR035965">
    <property type="entry name" value="PAS-like_dom_sf"/>
</dbReference>
<evidence type="ECO:0000256" key="12">
    <source>
        <dbReference type="SAM" id="Phobius"/>
    </source>
</evidence>
<keyword evidence="12" id="KW-0472">Membrane</keyword>
<dbReference type="AlphaFoldDB" id="A0A6V8LNF1"/>
<evidence type="ECO:0000256" key="3">
    <source>
        <dbReference type="ARBA" id="ARBA00022553"/>
    </source>
</evidence>
<evidence type="ECO:0000259" key="15">
    <source>
        <dbReference type="PROSITE" id="PS50112"/>
    </source>
</evidence>
<dbReference type="Gene3D" id="3.40.190.10">
    <property type="entry name" value="Periplasmic binding protein-like II"/>
    <property type="match status" value="2"/>
</dbReference>
<keyword evidence="17" id="KW-1185">Reference proteome</keyword>
<reference evidence="16 17" key="2">
    <citation type="submission" date="2020-05" db="EMBL/GenBank/DDBJ databases">
        <title>Draft genome sequence of Desulfovibrio sp. strainFSS-1.</title>
        <authorList>
            <person name="Shimoshige H."/>
            <person name="Kobayashi H."/>
            <person name="Maekawa T."/>
        </authorList>
    </citation>
    <scope>NUCLEOTIDE SEQUENCE [LARGE SCALE GENOMIC DNA]</scope>
    <source>
        <strain evidence="16 17">SIID29052-01</strain>
    </source>
</reference>
<evidence type="ECO:0000313" key="16">
    <source>
        <dbReference type="EMBL" id="GFK93214.1"/>
    </source>
</evidence>
<evidence type="ECO:0000256" key="7">
    <source>
        <dbReference type="ARBA" id="ARBA00022840"/>
    </source>
</evidence>
<dbReference type="PRINTS" id="PR00344">
    <property type="entry name" value="BCTRLSENSOR"/>
</dbReference>
<dbReference type="CDD" id="cd17546">
    <property type="entry name" value="REC_hyHK_CKI1_RcsC-like"/>
    <property type="match status" value="1"/>
</dbReference>
<accession>A0A6V8LNF1</accession>
<dbReference type="InterPro" id="IPR000014">
    <property type="entry name" value="PAS"/>
</dbReference>
<dbReference type="InterPro" id="IPR036097">
    <property type="entry name" value="HisK_dim/P_sf"/>
</dbReference>
<evidence type="ECO:0000313" key="17">
    <source>
        <dbReference type="Proteomes" id="UP000494245"/>
    </source>
</evidence>
<dbReference type="SUPFAM" id="SSF55874">
    <property type="entry name" value="ATPase domain of HSP90 chaperone/DNA topoisomerase II/histidine kinase"/>
    <property type="match status" value="1"/>
</dbReference>
<dbReference type="EMBL" id="BLTE01000003">
    <property type="protein sequence ID" value="GFK93214.1"/>
    <property type="molecule type" value="Genomic_DNA"/>
</dbReference>
<gene>
    <name evidence="16" type="primary">luxQ_5</name>
    <name evidence="16" type="ORF">NNJEOMEG_01045</name>
</gene>
<proteinExistence type="predicted"/>
<dbReference type="SUPFAM" id="SSF55785">
    <property type="entry name" value="PYP-like sensor domain (PAS domain)"/>
    <property type="match status" value="2"/>
</dbReference>
<feature type="transmembrane region" description="Helical" evidence="12">
    <location>
        <begin position="293"/>
        <end position="313"/>
    </location>
</feature>
<dbReference type="Pfam" id="PF00497">
    <property type="entry name" value="SBP_bac_3"/>
    <property type="match status" value="1"/>
</dbReference>
<dbReference type="PROSITE" id="PS50112">
    <property type="entry name" value="PAS"/>
    <property type="match status" value="2"/>
</dbReference>
<protein>
    <recommendedName>
        <fullName evidence="10">Sensory/regulatory protein RpfC</fullName>
        <ecNumber evidence="2">2.7.13.3</ecNumber>
    </recommendedName>
</protein>
<dbReference type="InterPro" id="IPR005467">
    <property type="entry name" value="His_kinase_dom"/>
</dbReference>
<dbReference type="CDD" id="cd00082">
    <property type="entry name" value="HisKA"/>
    <property type="match status" value="1"/>
</dbReference>
<evidence type="ECO:0000256" key="11">
    <source>
        <dbReference type="PROSITE-ProRule" id="PRU00169"/>
    </source>
</evidence>
<dbReference type="PANTHER" id="PTHR45339:SF1">
    <property type="entry name" value="HYBRID SIGNAL TRANSDUCTION HISTIDINE KINASE J"/>
    <property type="match status" value="1"/>
</dbReference>
<dbReference type="SUPFAM" id="SSF47384">
    <property type="entry name" value="Homodimeric domain of signal transducing histidine kinase"/>
    <property type="match status" value="1"/>
</dbReference>
<feature type="domain" description="PAS" evidence="15">
    <location>
        <begin position="459"/>
        <end position="519"/>
    </location>
</feature>
<evidence type="ECO:0000259" key="13">
    <source>
        <dbReference type="PROSITE" id="PS50109"/>
    </source>
</evidence>
<dbReference type="SMART" id="SM00091">
    <property type="entry name" value="PAS"/>
    <property type="match status" value="2"/>
</dbReference>
<dbReference type="CDD" id="cd16922">
    <property type="entry name" value="HATPase_EvgS-ArcB-TorS-like"/>
    <property type="match status" value="1"/>
</dbReference>
<dbReference type="Gene3D" id="3.30.450.20">
    <property type="entry name" value="PAS domain"/>
    <property type="match status" value="2"/>
</dbReference>
<dbReference type="GO" id="GO:0000155">
    <property type="term" value="F:phosphorelay sensor kinase activity"/>
    <property type="evidence" value="ECO:0007669"/>
    <property type="project" value="InterPro"/>
</dbReference>
<dbReference type="Gene3D" id="1.10.287.130">
    <property type="match status" value="1"/>
</dbReference>
<evidence type="ECO:0000256" key="9">
    <source>
        <dbReference type="ARBA" id="ARBA00064003"/>
    </source>
</evidence>
<dbReference type="Proteomes" id="UP000494245">
    <property type="component" value="Unassembled WGS sequence"/>
</dbReference>